<accession>A0A7Z0HXF2</accession>
<keyword evidence="3" id="KW-1185">Reference proteome</keyword>
<keyword evidence="1" id="KW-0812">Transmembrane</keyword>
<feature type="transmembrane region" description="Helical" evidence="1">
    <location>
        <begin position="112"/>
        <end position="135"/>
    </location>
</feature>
<sequence length="145" mass="16013">MTPTESRPFHMTLMSLAALLWYVALALDYLAARYDRVAELPAMPEGMGLGYEVMPLWAAVATGAAVWLGLFAAILLLLRDRMAVLSFAFTFIAAIVAVVWVVQFSAEGPREWLGMTPMQMVGAQVLVPFVLWVYARSLKQRGVFG</sequence>
<comment type="caution">
    <text evidence="2">The sequence shown here is derived from an EMBL/GenBank/DDBJ whole genome shotgun (WGS) entry which is preliminary data.</text>
</comment>
<feature type="transmembrane region" description="Helical" evidence="1">
    <location>
        <begin position="85"/>
        <end position="106"/>
    </location>
</feature>
<dbReference type="EMBL" id="JACBXS010000005">
    <property type="protein sequence ID" value="NYS24091.1"/>
    <property type="molecule type" value="Genomic_DNA"/>
</dbReference>
<feature type="transmembrane region" description="Helical" evidence="1">
    <location>
        <begin position="56"/>
        <end position="78"/>
    </location>
</feature>
<gene>
    <name evidence="2" type="ORF">HUK65_03730</name>
</gene>
<name>A0A7Z0HXF2_9RHOB</name>
<evidence type="ECO:0000256" key="1">
    <source>
        <dbReference type="SAM" id="Phobius"/>
    </source>
</evidence>
<organism evidence="2 3">
    <name type="scientific">Rhabdonatronobacter sediminivivens</name>
    <dbReference type="NCBI Taxonomy" id="2743469"/>
    <lineage>
        <taxon>Bacteria</taxon>
        <taxon>Pseudomonadati</taxon>
        <taxon>Pseudomonadota</taxon>
        <taxon>Alphaproteobacteria</taxon>
        <taxon>Rhodobacterales</taxon>
        <taxon>Paracoccaceae</taxon>
        <taxon>Rhabdonatronobacter</taxon>
    </lineage>
</organism>
<dbReference type="RefSeq" id="WP_179904790.1">
    <property type="nucleotide sequence ID" value="NZ_JACBXS010000005.1"/>
</dbReference>
<evidence type="ECO:0000313" key="3">
    <source>
        <dbReference type="Proteomes" id="UP000529417"/>
    </source>
</evidence>
<keyword evidence="1" id="KW-1133">Transmembrane helix</keyword>
<keyword evidence="1" id="KW-0472">Membrane</keyword>
<evidence type="ECO:0000313" key="2">
    <source>
        <dbReference type="EMBL" id="NYS24091.1"/>
    </source>
</evidence>
<proteinExistence type="predicted"/>
<protein>
    <recommendedName>
        <fullName evidence="4">Sugar transporter</fullName>
    </recommendedName>
</protein>
<dbReference type="AlphaFoldDB" id="A0A7Z0HXF2"/>
<reference evidence="2 3" key="1">
    <citation type="journal article" date="2000" name="Arch. Microbiol.">
        <title>Rhodobaca bogoriensis gen. nov. and sp. nov., an alkaliphilic purple nonsulfur bacterium from African Rift Valley soda lakes.</title>
        <authorList>
            <person name="Milford A.D."/>
            <person name="Achenbach L.A."/>
            <person name="Jung D.O."/>
            <person name="Madigan M.T."/>
        </authorList>
    </citation>
    <scope>NUCLEOTIDE SEQUENCE [LARGE SCALE GENOMIC DNA]</scope>
    <source>
        <strain evidence="2 3">2376</strain>
    </source>
</reference>
<dbReference type="Proteomes" id="UP000529417">
    <property type="component" value="Unassembled WGS sequence"/>
</dbReference>
<evidence type="ECO:0008006" key="4">
    <source>
        <dbReference type="Google" id="ProtNLM"/>
    </source>
</evidence>